<comment type="similarity">
    <text evidence="1">Belongs to the tRNA-intron endonuclease family.</text>
</comment>
<dbReference type="EMBL" id="CAWUHD010000057">
    <property type="protein sequence ID" value="CAK7224944.1"/>
    <property type="molecule type" value="Genomic_DNA"/>
</dbReference>
<evidence type="ECO:0000256" key="6">
    <source>
        <dbReference type="ARBA" id="ARBA00034031"/>
    </source>
</evidence>
<feature type="compositionally biased region" description="Low complexity" evidence="8">
    <location>
        <begin position="15"/>
        <end position="30"/>
    </location>
</feature>
<protein>
    <recommendedName>
        <fullName evidence="2">tRNA-intron lyase</fullName>
        <ecNumber evidence="2">4.6.1.16</ecNumber>
    </recommendedName>
    <alternativeName>
        <fullName evidence="5">tRNA-intron endonuclease Sen2</fullName>
    </alternativeName>
</protein>
<dbReference type="InterPro" id="IPR036167">
    <property type="entry name" value="tRNA_intron_Endo_cat-like_sf"/>
</dbReference>
<name>A0ABP0BZ29_9PEZI</name>
<dbReference type="EC" id="4.6.1.16" evidence="2"/>
<dbReference type="InterPro" id="IPR006677">
    <property type="entry name" value="tRNA_intron_Endonuc_cat-like"/>
</dbReference>
<proteinExistence type="inferred from homology"/>
<evidence type="ECO:0000256" key="8">
    <source>
        <dbReference type="SAM" id="MobiDB-lite"/>
    </source>
</evidence>
<gene>
    <name evidence="10" type="primary">SEN2</name>
    <name evidence="10" type="ORF">SEUCBS140593_005736</name>
</gene>
<evidence type="ECO:0000256" key="3">
    <source>
        <dbReference type="ARBA" id="ARBA00022694"/>
    </source>
</evidence>
<dbReference type="PANTHER" id="PTHR21227:SF0">
    <property type="entry name" value="TRNA-SPLICING ENDONUCLEASE SUBUNIT SEN2"/>
    <property type="match status" value="1"/>
</dbReference>
<evidence type="ECO:0000256" key="1">
    <source>
        <dbReference type="ARBA" id="ARBA00008078"/>
    </source>
</evidence>
<dbReference type="CDD" id="cd22363">
    <property type="entry name" value="tRNA-intron_lyase_C"/>
    <property type="match status" value="1"/>
</dbReference>
<sequence>MAEITEPLLSGPTTSSSSSNCDYSNNGSSSTASMKVLTQPVLSPKTTTPTRRPLWQKYSRPLPIRTFPLPTFYPSNPVSLFHLAFTWLSQVLLPPSAEPRTIYEGVWSSATRSVHVTDLKSMNDLWSQGFYGKGSLSRSEPNWLHREKARLESLDATTSEQRTVQRREERADTKWERGRSELEAIEQRRREEDAAEAAANAEAAISNANANMNGNEPNKLLLMPAQLLPSPSPSPPILPFKAPVGPLELLALPNSEADLKGATASQAAVESKPHVNGSPNKPETINSNVNGTATPFEDVITNDTAHSVGVEVHNGVNGTATLFSTATSTIPTTREPLKRQKSVRFSPTVESTTFVHSDPPSPNNSSLALSKKATAAAATDGHLPTTNGSSTDAAAEPAAAEQPVTIAVEDIPNKEHLQLSPEEAFFLAYAVGALRVVDPETQQALSTPRVFELCRQFSHYPPRLPTTSTLSLSTDDPFLIHYVVYHHFRSLGWVPRHGIKFGVDWMLYGKGPALDHAEFGVLVLPSYSHPTWKAKEGDAKSRSATSWHLLNSVNRVLSTVFKNMVLVYVDIPPPVAAEDAGDNISALLSQYRIREVMVRRWSSNRNRD</sequence>
<keyword evidence="11" id="KW-1185">Reference proteome</keyword>
<keyword evidence="10" id="KW-0540">Nuclease</keyword>
<dbReference type="InterPro" id="IPR016589">
    <property type="entry name" value="tRNA_splic_SEN2"/>
</dbReference>
<comment type="caution">
    <text evidence="10">The sequence shown here is derived from an EMBL/GenBank/DDBJ whole genome shotgun (WGS) entry which is preliminary data.</text>
</comment>
<dbReference type="InterPro" id="IPR006676">
    <property type="entry name" value="tRNA_splic"/>
</dbReference>
<keyword evidence="10" id="KW-0378">Hydrolase</keyword>
<evidence type="ECO:0000313" key="10">
    <source>
        <dbReference type="EMBL" id="CAK7224944.1"/>
    </source>
</evidence>
<dbReference type="GO" id="GO:0000213">
    <property type="term" value="F:tRNA-intron lyase activity"/>
    <property type="evidence" value="ECO:0007669"/>
    <property type="project" value="UniProtKB-EC"/>
</dbReference>
<feature type="region of interest" description="Disordered" evidence="8">
    <location>
        <begin position="350"/>
        <end position="401"/>
    </location>
</feature>
<accession>A0ABP0BZ29</accession>
<keyword evidence="7" id="KW-0175">Coiled coil</keyword>
<dbReference type="InterPro" id="IPR011856">
    <property type="entry name" value="tRNA_endonuc-like_dom_sf"/>
</dbReference>
<evidence type="ECO:0000256" key="4">
    <source>
        <dbReference type="ARBA" id="ARBA00023239"/>
    </source>
</evidence>
<evidence type="ECO:0000313" key="11">
    <source>
        <dbReference type="Proteomes" id="UP001642482"/>
    </source>
</evidence>
<comment type="catalytic activity">
    <reaction evidence="6">
        <text>pretRNA = a 3'-half-tRNA molecule with a 5'-OH end + a 5'-half-tRNA molecule with a 2',3'-cyclic phosphate end + an intron with a 2',3'-cyclic phosphate and a 5'-hydroxyl terminus.</text>
        <dbReference type="EC" id="4.6.1.16"/>
    </reaction>
</comment>
<dbReference type="Pfam" id="PF01974">
    <property type="entry name" value="tRNA_int_endo"/>
    <property type="match status" value="1"/>
</dbReference>
<dbReference type="Proteomes" id="UP001642482">
    <property type="component" value="Unassembled WGS sequence"/>
</dbReference>
<dbReference type="SUPFAM" id="SSF53032">
    <property type="entry name" value="tRNA-intron endonuclease catalytic domain-like"/>
    <property type="match status" value="1"/>
</dbReference>
<evidence type="ECO:0000256" key="5">
    <source>
        <dbReference type="ARBA" id="ARBA00032432"/>
    </source>
</evidence>
<organism evidence="10 11">
    <name type="scientific">Sporothrix eucalyptigena</name>
    <dbReference type="NCBI Taxonomy" id="1812306"/>
    <lineage>
        <taxon>Eukaryota</taxon>
        <taxon>Fungi</taxon>
        <taxon>Dikarya</taxon>
        <taxon>Ascomycota</taxon>
        <taxon>Pezizomycotina</taxon>
        <taxon>Sordariomycetes</taxon>
        <taxon>Sordariomycetidae</taxon>
        <taxon>Ophiostomatales</taxon>
        <taxon>Ophiostomataceae</taxon>
        <taxon>Sporothrix</taxon>
    </lineage>
</organism>
<feature type="compositionally biased region" description="Low complexity" evidence="8">
    <location>
        <begin position="363"/>
        <end position="379"/>
    </location>
</feature>
<feature type="coiled-coil region" evidence="7">
    <location>
        <begin position="182"/>
        <end position="211"/>
    </location>
</feature>
<feature type="region of interest" description="Disordered" evidence="8">
    <location>
        <begin position="1"/>
        <end position="31"/>
    </location>
</feature>
<feature type="domain" description="tRNA intron endonuclease catalytic" evidence="9">
    <location>
        <begin position="478"/>
        <end position="570"/>
    </location>
</feature>
<evidence type="ECO:0000256" key="2">
    <source>
        <dbReference type="ARBA" id="ARBA00012573"/>
    </source>
</evidence>
<reference evidence="10 11" key="1">
    <citation type="submission" date="2024-01" db="EMBL/GenBank/DDBJ databases">
        <authorList>
            <person name="Allen C."/>
            <person name="Tagirdzhanova G."/>
        </authorList>
    </citation>
    <scope>NUCLEOTIDE SEQUENCE [LARGE SCALE GENOMIC DNA]</scope>
</reference>
<keyword evidence="10" id="KW-0255">Endonuclease</keyword>
<keyword evidence="3" id="KW-0819">tRNA processing</keyword>
<evidence type="ECO:0000259" key="9">
    <source>
        <dbReference type="Pfam" id="PF01974"/>
    </source>
</evidence>
<keyword evidence="4 10" id="KW-0456">Lyase</keyword>
<dbReference type="Gene3D" id="3.40.1350.10">
    <property type="match status" value="1"/>
</dbReference>
<dbReference type="PIRSF" id="PIRSF011789">
    <property type="entry name" value="tRNA_splic_SEN2"/>
    <property type="match status" value="1"/>
</dbReference>
<dbReference type="PANTHER" id="PTHR21227">
    <property type="entry name" value="TRNA-SPLICING ENDONUCLEASE SUBUNIT SEN2"/>
    <property type="match status" value="1"/>
</dbReference>
<evidence type="ECO:0000256" key="7">
    <source>
        <dbReference type="SAM" id="Coils"/>
    </source>
</evidence>